<feature type="repeat" description="NHL" evidence="6">
    <location>
        <begin position="868"/>
        <end position="912"/>
    </location>
</feature>
<dbReference type="Pfam" id="PF01436">
    <property type="entry name" value="NHL"/>
    <property type="match status" value="1"/>
</dbReference>
<dbReference type="SUPFAM" id="SSF101898">
    <property type="entry name" value="NHL repeat"/>
    <property type="match status" value="1"/>
</dbReference>
<keyword evidence="3 5" id="KW-0863">Zinc-finger</keyword>
<feature type="compositionally biased region" description="Basic and acidic residues" evidence="7">
    <location>
        <begin position="544"/>
        <end position="556"/>
    </location>
</feature>
<feature type="compositionally biased region" description="Basic and acidic residues" evidence="7">
    <location>
        <begin position="405"/>
        <end position="425"/>
    </location>
</feature>
<dbReference type="InterPro" id="IPR017907">
    <property type="entry name" value="Znf_RING_CS"/>
</dbReference>
<feature type="region of interest" description="Disordered" evidence="7">
    <location>
        <begin position="341"/>
        <end position="425"/>
    </location>
</feature>
<reference evidence="10" key="2">
    <citation type="submission" date="2015-08" db="UniProtKB">
        <authorList>
            <consortium name="WormBaseParasite"/>
        </authorList>
    </citation>
    <scope>IDENTIFICATION</scope>
</reference>
<dbReference type="PROSITE" id="PS51125">
    <property type="entry name" value="NHL"/>
    <property type="match status" value="6"/>
</dbReference>
<feature type="compositionally biased region" description="Polar residues" evidence="7">
    <location>
        <begin position="557"/>
        <end position="578"/>
    </location>
</feature>
<dbReference type="SMART" id="SM00184">
    <property type="entry name" value="RING"/>
    <property type="match status" value="1"/>
</dbReference>
<dbReference type="PANTHER" id="PTHR24104:SF47">
    <property type="entry name" value="E3 UBIQUITIN-PROTEIN LIGASE NHLRC1"/>
    <property type="match status" value="1"/>
</dbReference>
<dbReference type="Gene3D" id="3.30.40.10">
    <property type="entry name" value="Zinc/RING finger domain, C3HC4 (zinc finger)"/>
    <property type="match status" value="1"/>
</dbReference>
<evidence type="ECO:0000256" key="6">
    <source>
        <dbReference type="PROSITE-ProRule" id="PRU00504"/>
    </source>
</evidence>
<dbReference type="STRING" id="75913.A0A0K0F6I7"/>
<evidence type="ECO:0000256" key="7">
    <source>
        <dbReference type="SAM" id="MobiDB-lite"/>
    </source>
</evidence>
<sequence length="1098" mass="124153">MERINPLEKIEQLLTCPICLERFKNPKLLACQHTFCLHCLDGYAESSIGKLKCPECRAEHNLPYDGAKSLQTNYTLVRFLDIHLEASGENTDEIEAYIDRYNMERCKICDEKTTCENCAHCDKRACGDCRKTHMQMVKKDLGRLMNQVKRLSNRLTESISNIDKSIEFTKSNCGNSKKEVQEYFARYQKELARREQNFLSEIGVFQSTELTLLRCLREALELEKSNIDESCQKVEEVINNDREYDEINLIKMKHMFVEGLDYLRSFQPDHDEYFGKKLRFSPGDDAAKLPMAIANFGELTLSLPQFAGRYLPLEQHYLPKPFKLNLESDCFKISKRSQALEEKNNENRGYSRFGSRRSPPLDDNANKYSRSRLRVVGYDSRSGRSSPEIIPSNDRVGSSPWSRLPDFEVSRSDKENDNTSKDNSDKLITPSKIIVKEKVLLSDNNELLSKQNDDTRKVINSNLQTHIPAVFAVAPNSVVQKICGNNPSSSHVKPINVEIPNIENPSSVNNSVINPEVKSKEVVSVTSEKPPVHKFRCMSRSQSRKFERQNSEKKENSSPASLPFTLTNQQPSDNSIKNGGQKDGPPEEIIPISVMHYSGISLVERVSPLPSLDDSFNFPSPDIGSISPRAPVTENKLNNADLPPQPSSSKTSPKESPKNSIIEAKGSLNSNINDVPTWILRRRQRNNGSFARAKSNPEPEAIRQALTLASIPHHENNTHKSRLTSRDESPSGSNRVQQLLRERAERLANNGEGRMLNDRQITINEYLNGNSEKRLKPLKINNNSLLRERTPSIDRISNNNLTRVNSFSSSIIDYESKSMPKYVVGQKGVNENEFNCPRGIGILPGGEFALVDSYNSKIYVYTRDGRFLTSFGKYGTNDGEFDNCSCVAFNKFKYQFVVTDSCNNRVQIFDSNGKFVKKFGKHGSGDGEFNNPWGIYVDEMGFIFVCDRNNHRLQIFDQNGNFIRKIGSKGDGPMQFNNPLYVCVHRRSQNIYISDSGNNRISIFESDGNPLFQFGSEGFMQGFLKSPRGLFVDDQGFVTVADSGNGRIQVFCPDGSFYYAFGCWGTSAGQFKGIEDVGLLDGNSIVVSDRENCRFQIF</sequence>
<dbReference type="Gene3D" id="2.120.10.30">
    <property type="entry name" value="TolB, C-terminal domain"/>
    <property type="match status" value="3"/>
</dbReference>
<keyword evidence="9" id="KW-1185">Reference proteome</keyword>
<feature type="repeat" description="NHL" evidence="6">
    <location>
        <begin position="821"/>
        <end position="864"/>
    </location>
</feature>
<keyword evidence="4" id="KW-0862">Zinc</keyword>
<dbReference type="InterPro" id="IPR050952">
    <property type="entry name" value="TRIM-NHL_E3_ligases"/>
</dbReference>
<keyword evidence="2" id="KW-0677">Repeat</keyword>
<dbReference type="GO" id="GO:0000209">
    <property type="term" value="P:protein polyubiquitination"/>
    <property type="evidence" value="ECO:0007669"/>
    <property type="project" value="TreeGrafter"/>
</dbReference>
<feature type="region of interest" description="Disordered" evidence="7">
    <location>
        <begin position="709"/>
        <end position="736"/>
    </location>
</feature>
<organism evidence="9 10">
    <name type="scientific">Strongyloides venezuelensis</name>
    <name type="common">Threadworm</name>
    <dbReference type="NCBI Taxonomy" id="75913"/>
    <lineage>
        <taxon>Eukaryota</taxon>
        <taxon>Metazoa</taxon>
        <taxon>Ecdysozoa</taxon>
        <taxon>Nematoda</taxon>
        <taxon>Chromadorea</taxon>
        <taxon>Rhabditida</taxon>
        <taxon>Tylenchina</taxon>
        <taxon>Panagrolaimomorpha</taxon>
        <taxon>Strongyloidoidea</taxon>
        <taxon>Strongyloididae</taxon>
        <taxon>Strongyloides</taxon>
    </lineage>
</organism>
<dbReference type="Pfam" id="PF17170">
    <property type="entry name" value="DUF5128"/>
    <property type="match status" value="2"/>
</dbReference>
<dbReference type="WBParaSite" id="SVE_0443100.1">
    <property type="protein sequence ID" value="SVE_0443100.1"/>
    <property type="gene ID" value="SVE_0443100"/>
</dbReference>
<dbReference type="PROSITE" id="PS00518">
    <property type="entry name" value="ZF_RING_1"/>
    <property type="match status" value="1"/>
</dbReference>
<proteinExistence type="predicted"/>
<dbReference type="InterPro" id="IPR001841">
    <property type="entry name" value="Znf_RING"/>
</dbReference>
<evidence type="ECO:0000256" key="4">
    <source>
        <dbReference type="ARBA" id="ARBA00022833"/>
    </source>
</evidence>
<feature type="domain" description="RING-type" evidence="8">
    <location>
        <begin position="16"/>
        <end position="57"/>
    </location>
</feature>
<reference evidence="9" key="1">
    <citation type="submission" date="2014-07" db="EMBL/GenBank/DDBJ databases">
        <authorList>
            <person name="Martin A.A"/>
            <person name="De Silva N."/>
        </authorList>
    </citation>
    <scope>NUCLEOTIDE SEQUENCE</scope>
</reference>
<dbReference type="InterPro" id="IPR011042">
    <property type="entry name" value="6-blade_b-propeller_TolB-like"/>
</dbReference>
<evidence type="ECO:0000313" key="10">
    <source>
        <dbReference type="WBParaSite" id="SVE_0443100.1"/>
    </source>
</evidence>
<feature type="region of interest" description="Disordered" evidence="7">
    <location>
        <begin position="538"/>
        <end position="588"/>
    </location>
</feature>
<dbReference type="GO" id="GO:0061630">
    <property type="term" value="F:ubiquitin protein ligase activity"/>
    <property type="evidence" value="ECO:0007669"/>
    <property type="project" value="TreeGrafter"/>
</dbReference>
<dbReference type="PROSITE" id="PS50089">
    <property type="entry name" value="ZF_RING_2"/>
    <property type="match status" value="1"/>
</dbReference>
<dbReference type="InterPro" id="IPR001258">
    <property type="entry name" value="NHL_repeat"/>
</dbReference>
<dbReference type="SUPFAM" id="SSF57850">
    <property type="entry name" value="RING/U-box"/>
    <property type="match status" value="1"/>
</dbReference>
<name>A0A0K0F6I7_STRVS</name>
<dbReference type="InterPro" id="IPR027370">
    <property type="entry name" value="Znf-RING_euk"/>
</dbReference>
<dbReference type="InterPro" id="IPR013083">
    <property type="entry name" value="Znf_RING/FYVE/PHD"/>
</dbReference>
<evidence type="ECO:0000256" key="5">
    <source>
        <dbReference type="PROSITE-ProRule" id="PRU00175"/>
    </source>
</evidence>
<feature type="repeat" description="NHL" evidence="6">
    <location>
        <begin position="916"/>
        <end position="959"/>
    </location>
</feature>
<dbReference type="Proteomes" id="UP000035680">
    <property type="component" value="Unassembled WGS sequence"/>
</dbReference>
<evidence type="ECO:0000256" key="1">
    <source>
        <dbReference type="ARBA" id="ARBA00022723"/>
    </source>
</evidence>
<keyword evidence="1" id="KW-0479">Metal-binding</keyword>
<feature type="region of interest" description="Disordered" evidence="7">
    <location>
        <begin position="620"/>
        <end position="667"/>
    </location>
</feature>
<dbReference type="GO" id="GO:0043161">
    <property type="term" value="P:proteasome-mediated ubiquitin-dependent protein catabolic process"/>
    <property type="evidence" value="ECO:0007669"/>
    <property type="project" value="TreeGrafter"/>
</dbReference>
<accession>A0A0K0F6I7</accession>
<dbReference type="Pfam" id="PF13445">
    <property type="entry name" value="zf-RING_UBOX"/>
    <property type="match status" value="1"/>
</dbReference>
<protein>
    <submittedName>
        <fullName evidence="10">RING finger protein nhl-1 (inferred by orthology to a C. elegans protein)</fullName>
    </submittedName>
</protein>
<evidence type="ECO:0000313" key="9">
    <source>
        <dbReference type="Proteomes" id="UP000035680"/>
    </source>
</evidence>
<dbReference type="GO" id="GO:0008270">
    <property type="term" value="F:zinc ion binding"/>
    <property type="evidence" value="ECO:0007669"/>
    <property type="project" value="UniProtKB-KW"/>
</dbReference>
<feature type="repeat" description="NHL" evidence="6">
    <location>
        <begin position="1011"/>
        <end position="1054"/>
    </location>
</feature>
<dbReference type="CDD" id="cd14954">
    <property type="entry name" value="NHL_TRIM71_like"/>
    <property type="match status" value="1"/>
</dbReference>
<feature type="repeat" description="NHL" evidence="6">
    <location>
        <begin position="963"/>
        <end position="1007"/>
    </location>
</feature>
<dbReference type="AlphaFoldDB" id="A0A0K0F6I7"/>
<dbReference type="PANTHER" id="PTHR24104">
    <property type="entry name" value="E3 UBIQUITIN-PROTEIN LIGASE NHLRC1-RELATED"/>
    <property type="match status" value="1"/>
</dbReference>
<dbReference type="CDD" id="cd16524">
    <property type="entry name" value="RING-HC_NHL-1-like"/>
    <property type="match status" value="1"/>
</dbReference>
<evidence type="ECO:0000259" key="8">
    <source>
        <dbReference type="PROSITE" id="PS50089"/>
    </source>
</evidence>
<evidence type="ECO:0000256" key="2">
    <source>
        <dbReference type="ARBA" id="ARBA00022737"/>
    </source>
</evidence>
<feature type="repeat" description="NHL" evidence="6">
    <location>
        <begin position="1061"/>
        <end position="1098"/>
    </location>
</feature>
<feature type="compositionally biased region" description="Basic and acidic residues" evidence="7">
    <location>
        <begin position="712"/>
        <end position="729"/>
    </location>
</feature>
<evidence type="ECO:0000256" key="3">
    <source>
        <dbReference type="ARBA" id="ARBA00022771"/>
    </source>
</evidence>